<dbReference type="InterPro" id="IPR036678">
    <property type="entry name" value="MutS_con_dom_sf"/>
</dbReference>
<dbReference type="Pfam" id="PF00488">
    <property type="entry name" value="MutS_V"/>
    <property type="match status" value="1"/>
</dbReference>
<dbReference type="InterPro" id="IPR000432">
    <property type="entry name" value="DNA_mismatch_repair_MutS_C"/>
</dbReference>
<dbReference type="InterPro" id="IPR007860">
    <property type="entry name" value="DNA_mmatch_repair_MutS_con_dom"/>
</dbReference>
<dbReference type="PANTHER" id="PTHR11361:SF34">
    <property type="entry name" value="DNA MISMATCH REPAIR PROTEIN MSH1, MITOCHONDRIAL"/>
    <property type="match status" value="1"/>
</dbReference>
<dbReference type="NCBIfam" id="TIGR01070">
    <property type="entry name" value="mutS1"/>
    <property type="match status" value="1"/>
</dbReference>
<evidence type="ECO:0000256" key="6">
    <source>
        <dbReference type="ARBA" id="ARBA00023125"/>
    </source>
</evidence>
<evidence type="ECO:0000256" key="10">
    <source>
        <dbReference type="RuleBase" id="RU003756"/>
    </source>
</evidence>
<keyword evidence="6 9" id="KW-0238">DNA-binding</keyword>
<dbReference type="InterPro" id="IPR017261">
    <property type="entry name" value="DNA_mismatch_repair_MutS/MSH"/>
</dbReference>
<dbReference type="GO" id="GO:0030983">
    <property type="term" value="F:mismatched DNA binding"/>
    <property type="evidence" value="ECO:0007669"/>
    <property type="project" value="InterPro"/>
</dbReference>
<dbReference type="PROSITE" id="PS00486">
    <property type="entry name" value="DNA_MISMATCH_REPAIR_2"/>
    <property type="match status" value="1"/>
</dbReference>
<dbReference type="EMBL" id="JMKI01000037">
    <property type="protein sequence ID" value="KEJ91829.1"/>
    <property type="molecule type" value="Genomic_DNA"/>
</dbReference>
<dbReference type="InterPro" id="IPR016151">
    <property type="entry name" value="DNA_mismatch_repair_MutS_N"/>
</dbReference>
<dbReference type="GO" id="GO:0140664">
    <property type="term" value="F:ATP-dependent DNA damage sensor activity"/>
    <property type="evidence" value="ECO:0007669"/>
    <property type="project" value="InterPro"/>
</dbReference>
<dbReference type="RefSeq" id="WP_051682809.1">
    <property type="nucleotide sequence ID" value="NZ_CAMETI010000030.1"/>
</dbReference>
<dbReference type="Gene3D" id="1.10.1420.10">
    <property type="match status" value="2"/>
</dbReference>
<dbReference type="HAMAP" id="MF_00096">
    <property type="entry name" value="MutS"/>
    <property type="match status" value="1"/>
</dbReference>
<proteinExistence type="inferred from homology"/>
<dbReference type="SUPFAM" id="SSF53150">
    <property type="entry name" value="DNA repair protein MutS, domain II"/>
    <property type="match status" value="1"/>
</dbReference>
<dbReference type="InterPro" id="IPR007696">
    <property type="entry name" value="DNA_mismatch_repair_MutS_core"/>
</dbReference>
<dbReference type="SMART" id="SM00534">
    <property type="entry name" value="MUTSac"/>
    <property type="match status" value="1"/>
</dbReference>
<dbReference type="SUPFAM" id="SSF48334">
    <property type="entry name" value="DNA repair protein MutS, domain III"/>
    <property type="match status" value="1"/>
</dbReference>
<feature type="binding site" evidence="9">
    <location>
        <begin position="611"/>
        <end position="618"/>
    </location>
    <ligand>
        <name>ATP</name>
        <dbReference type="ChEBI" id="CHEBI:30616"/>
    </ligand>
</feature>
<dbReference type="SUPFAM" id="SSF52540">
    <property type="entry name" value="P-loop containing nucleoside triphosphate hydrolases"/>
    <property type="match status" value="1"/>
</dbReference>
<dbReference type="InterPro" id="IPR005748">
    <property type="entry name" value="DNA_mismatch_repair_MutS"/>
</dbReference>
<dbReference type="STRING" id="2754.EH55_07625"/>
<dbReference type="GO" id="GO:0006298">
    <property type="term" value="P:mismatch repair"/>
    <property type="evidence" value="ECO:0007669"/>
    <property type="project" value="UniProtKB-UniRule"/>
</dbReference>
<evidence type="ECO:0000256" key="5">
    <source>
        <dbReference type="ARBA" id="ARBA00022840"/>
    </source>
</evidence>
<keyword evidence="3 9" id="KW-0547">Nucleotide-binding</keyword>
<evidence type="ECO:0000313" key="13">
    <source>
        <dbReference type="Proteomes" id="UP000027665"/>
    </source>
</evidence>
<dbReference type="InterPro" id="IPR027417">
    <property type="entry name" value="P-loop_NTPase"/>
</dbReference>
<evidence type="ECO:0000256" key="3">
    <source>
        <dbReference type="ARBA" id="ARBA00022741"/>
    </source>
</evidence>
<evidence type="ECO:0000256" key="4">
    <source>
        <dbReference type="ARBA" id="ARBA00022763"/>
    </source>
</evidence>
<reference evidence="12 13" key="1">
    <citation type="submission" date="2014-04" db="EMBL/GenBank/DDBJ databases">
        <title>Draft Genome Sequence of Synergistes jonesii.</title>
        <authorList>
            <person name="Coil D.A."/>
            <person name="Eisen J.A."/>
            <person name="Holland-Moritz H.E."/>
        </authorList>
    </citation>
    <scope>NUCLEOTIDE SEQUENCE [LARGE SCALE GENOMIC DNA]</scope>
    <source>
        <strain evidence="12 13">78-1</strain>
    </source>
</reference>
<comment type="caution">
    <text evidence="12">The sequence shown here is derived from an EMBL/GenBank/DDBJ whole genome shotgun (WGS) entry which is preliminary data.</text>
</comment>
<dbReference type="FunFam" id="3.40.50.300:FF:000870">
    <property type="entry name" value="MutS protein homolog 4"/>
    <property type="match status" value="1"/>
</dbReference>
<dbReference type="Gene3D" id="3.30.420.110">
    <property type="entry name" value="MutS, connector domain"/>
    <property type="match status" value="1"/>
</dbReference>
<dbReference type="GO" id="GO:0005524">
    <property type="term" value="F:ATP binding"/>
    <property type="evidence" value="ECO:0007669"/>
    <property type="project" value="UniProtKB-UniRule"/>
</dbReference>
<dbReference type="NCBIfam" id="NF003810">
    <property type="entry name" value="PRK05399.1"/>
    <property type="match status" value="1"/>
</dbReference>
<accession>A0A073IPY7</accession>
<name>A0A073IPY7_9BACT</name>
<dbReference type="FunFam" id="3.40.1170.10:FF:000001">
    <property type="entry name" value="DNA mismatch repair protein MutS"/>
    <property type="match status" value="1"/>
</dbReference>
<dbReference type="GeneID" id="90984109"/>
<dbReference type="Gene3D" id="3.40.1170.10">
    <property type="entry name" value="DNA repair protein MutS, domain I"/>
    <property type="match status" value="1"/>
</dbReference>
<evidence type="ECO:0000256" key="1">
    <source>
        <dbReference type="ARBA" id="ARBA00006271"/>
    </source>
</evidence>
<dbReference type="Pfam" id="PF05190">
    <property type="entry name" value="MutS_IV"/>
    <property type="match status" value="1"/>
</dbReference>
<dbReference type="InterPro" id="IPR036187">
    <property type="entry name" value="DNA_mismatch_repair_MutS_sf"/>
</dbReference>
<comment type="function">
    <text evidence="8 9">This protein is involved in the repair of mismatches in DNA. It is possible that it carries out the mismatch recognition step. This protein has a weak ATPase activity.</text>
</comment>
<dbReference type="Gene3D" id="3.40.50.300">
    <property type="entry name" value="P-loop containing nucleotide triphosphate hydrolases"/>
    <property type="match status" value="1"/>
</dbReference>
<protein>
    <recommendedName>
        <fullName evidence="2 9">DNA mismatch repair protein MutS</fullName>
    </recommendedName>
</protein>
<dbReference type="AlphaFoldDB" id="A0A073IPY7"/>
<keyword evidence="7 9" id="KW-0234">DNA repair</keyword>
<dbReference type="GO" id="GO:0003684">
    <property type="term" value="F:damaged DNA binding"/>
    <property type="evidence" value="ECO:0007669"/>
    <property type="project" value="UniProtKB-UniRule"/>
</dbReference>
<dbReference type="Pfam" id="PF05192">
    <property type="entry name" value="MutS_III"/>
    <property type="match status" value="1"/>
</dbReference>
<dbReference type="InterPro" id="IPR007861">
    <property type="entry name" value="DNA_mismatch_repair_MutS_clamp"/>
</dbReference>
<dbReference type="SUPFAM" id="SSF55271">
    <property type="entry name" value="DNA repair protein MutS, domain I"/>
    <property type="match status" value="1"/>
</dbReference>
<evidence type="ECO:0000256" key="9">
    <source>
        <dbReference type="HAMAP-Rule" id="MF_00096"/>
    </source>
</evidence>
<dbReference type="SMART" id="SM00533">
    <property type="entry name" value="MUTSd"/>
    <property type="match status" value="1"/>
</dbReference>
<evidence type="ECO:0000256" key="2">
    <source>
        <dbReference type="ARBA" id="ARBA00021982"/>
    </source>
</evidence>
<keyword evidence="5 9" id="KW-0067">ATP-binding</keyword>
<evidence type="ECO:0000259" key="11">
    <source>
        <dbReference type="PROSITE" id="PS00486"/>
    </source>
</evidence>
<evidence type="ECO:0000256" key="7">
    <source>
        <dbReference type="ARBA" id="ARBA00023204"/>
    </source>
</evidence>
<evidence type="ECO:0000313" key="12">
    <source>
        <dbReference type="EMBL" id="KEJ91829.1"/>
    </source>
</evidence>
<comment type="similarity">
    <text evidence="1 9 10">Belongs to the DNA mismatch repair MutS family.</text>
</comment>
<dbReference type="PANTHER" id="PTHR11361">
    <property type="entry name" value="DNA MISMATCH REPAIR PROTEIN MUTS FAMILY MEMBER"/>
    <property type="match status" value="1"/>
</dbReference>
<sequence>MELPSGIKMTPMLEQYTYWKDKYPDCLLFFRMGDFYEMFFDDAETASSVLDITLTSRSKDSEARIPMAGVPFHSVDSYLGRLVAAGYRVAICEQMTEPDGRTLVERSVIRIVTPGTWMPENAEGDGKIAALSFAGKEISVALLESASGSLRAGTFQLEGGVSLLTAFSPNEIILRRGQRDEFIKNCPLIAERSVVERDKGDFSPQQASAWLCRRWGIASLSAMGLDDRDEAAGAAAAALKYLEETQFSKASHITAVTPILPRENLILDQSTQTNLELIDKGETSLFWSLNKCRTSMGRRLLKEWITSPLQDIDAIERRQDVVGRLAEKRKLRSALFELLAECRDMGKALSRLTLKMGSPCDLLAIKETLKMLPEIISLIKEDETLSPLVPDCDASELSALLFAAIGDSAPRMLRDGGVIKPGFSAELDKWRDVAANSSSRLAAFEEGERERSGIKNLKAGVNKVFGYYIEVPKGSLSRVPADYIRKQTLVGAERFITEELKKFEDEIFRAEGEIQSIEAKLYAELVERTLDASASVQRGANFIAELDSFASLAAVADERGYTRPKIDMSKDFVVKNARHPVVELTLGKNPFTPNDFNFSAENGRRIALITGPNMAGKSTYLRMAALIAIMAHIGSFIPAESAKIGLVDRVFTRIGARDELARGQSTFMVEMVETANILRHATDRSLIILDEVGRGTSTYDGLSIAWAVVEFLQGQEHAKPRVLFATHYHELTQMADLLPGIVNLSMGVEESERGIVFLHKIVEAPSDRSYGIEVARLAGIPSAVLRRSQELLAKFEEEGAQKNEEMKQSPHSQLTLFDVRQEAILEELAACDPDNMTPLSALELVSRLRGESRKVLGFK</sequence>
<dbReference type="Pfam" id="PF01624">
    <property type="entry name" value="MutS_I"/>
    <property type="match status" value="1"/>
</dbReference>
<dbReference type="Pfam" id="PF05188">
    <property type="entry name" value="MutS_II"/>
    <property type="match status" value="1"/>
</dbReference>
<organism evidence="12 13">
    <name type="scientific">Synergistes jonesii</name>
    <dbReference type="NCBI Taxonomy" id="2754"/>
    <lineage>
        <taxon>Bacteria</taxon>
        <taxon>Thermotogati</taxon>
        <taxon>Synergistota</taxon>
        <taxon>Synergistia</taxon>
        <taxon>Synergistales</taxon>
        <taxon>Synergistaceae</taxon>
        <taxon>Synergistes</taxon>
    </lineage>
</organism>
<feature type="domain" description="DNA mismatch repair proteins mutS family" evidence="11">
    <location>
        <begin position="685"/>
        <end position="701"/>
    </location>
</feature>
<dbReference type="InterPro" id="IPR045076">
    <property type="entry name" value="MutS"/>
</dbReference>
<keyword evidence="4 9" id="KW-0227">DNA damage</keyword>
<dbReference type="eggNOG" id="COG0249">
    <property type="taxonomic scope" value="Bacteria"/>
</dbReference>
<keyword evidence="13" id="KW-1185">Reference proteome</keyword>
<dbReference type="CDD" id="cd03284">
    <property type="entry name" value="ABC_MutS1"/>
    <property type="match status" value="1"/>
</dbReference>
<evidence type="ECO:0000256" key="8">
    <source>
        <dbReference type="ARBA" id="ARBA00024647"/>
    </source>
</evidence>
<dbReference type="InterPro" id="IPR007695">
    <property type="entry name" value="DNA_mismatch_repair_MutS-lik_N"/>
</dbReference>
<dbReference type="Proteomes" id="UP000027665">
    <property type="component" value="Unassembled WGS sequence"/>
</dbReference>
<gene>
    <name evidence="9" type="primary">mutS</name>
    <name evidence="12" type="ORF">EH55_07625</name>
</gene>
<dbReference type="PIRSF" id="PIRSF037677">
    <property type="entry name" value="DNA_mis_repair_Msh6"/>
    <property type="match status" value="1"/>
</dbReference>